<keyword evidence="1" id="KW-1133">Transmembrane helix</keyword>
<evidence type="ECO:0000313" key="2">
    <source>
        <dbReference type="EMBL" id="GAI95662.1"/>
    </source>
</evidence>
<evidence type="ECO:0000256" key="1">
    <source>
        <dbReference type="SAM" id="Phobius"/>
    </source>
</evidence>
<keyword evidence="1" id="KW-0472">Membrane</keyword>
<name>X1SRF6_9ZZZZ</name>
<gene>
    <name evidence="2" type="ORF">S12H4_40759</name>
</gene>
<sequence>MEDLIINVAKEFALVSVAIWILVFALYKLPISEAKFPKELMAITIGIIVAIVGLLTGLYTGHPITIIATAIVSIFVSQTAYDKVKLLINNIKNG</sequence>
<dbReference type="EMBL" id="BARW01024768">
    <property type="protein sequence ID" value="GAI95662.1"/>
    <property type="molecule type" value="Genomic_DNA"/>
</dbReference>
<proteinExistence type="predicted"/>
<accession>X1SRF6</accession>
<organism evidence="2">
    <name type="scientific">marine sediment metagenome</name>
    <dbReference type="NCBI Taxonomy" id="412755"/>
    <lineage>
        <taxon>unclassified sequences</taxon>
        <taxon>metagenomes</taxon>
        <taxon>ecological metagenomes</taxon>
    </lineage>
</organism>
<reference evidence="2" key="1">
    <citation type="journal article" date="2014" name="Front. Microbiol.">
        <title>High frequency of phylogenetically diverse reductive dehalogenase-homologous genes in deep subseafloor sedimentary metagenomes.</title>
        <authorList>
            <person name="Kawai M."/>
            <person name="Futagami T."/>
            <person name="Toyoda A."/>
            <person name="Takaki Y."/>
            <person name="Nishi S."/>
            <person name="Hori S."/>
            <person name="Arai W."/>
            <person name="Tsubouchi T."/>
            <person name="Morono Y."/>
            <person name="Uchiyama I."/>
            <person name="Ito T."/>
            <person name="Fujiyama A."/>
            <person name="Inagaki F."/>
            <person name="Takami H."/>
        </authorList>
    </citation>
    <scope>NUCLEOTIDE SEQUENCE</scope>
    <source>
        <strain evidence="2">Expedition CK06-06</strain>
    </source>
</reference>
<comment type="caution">
    <text evidence="2">The sequence shown here is derived from an EMBL/GenBank/DDBJ whole genome shotgun (WGS) entry which is preliminary data.</text>
</comment>
<dbReference type="AlphaFoldDB" id="X1SRF6"/>
<protein>
    <submittedName>
        <fullName evidence="2">Uncharacterized protein</fullName>
    </submittedName>
</protein>
<feature type="transmembrane region" description="Helical" evidence="1">
    <location>
        <begin position="12"/>
        <end position="29"/>
    </location>
</feature>
<feature type="transmembrane region" description="Helical" evidence="1">
    <location>
        <begin position="41"/>
        <end position="58"/>
    </location>
</feature>
<keyword evidence="1" id="KW-0812">Transmembrane</keyword>